<dbReference type="Proteomes" id="UP001215598">
    <property type="component" value="Unassembled WGS sequence"/>
</dbReference>
<comment type="caution">
    <text evidence="1">The sequence shown here is derived from an EMBL/GenBank/DDBJ whole genome shotgun (WGS) entry which is preliminary data.</text>
</comment>
<reference evidence="1" key="1">
    <citation type="submission" date="2023-03" db="EMBL/GenBank/DDBJ databases">
        <title>Massive genome expansion in bonnet fungi (Mycena s.s.) driven by repeated elements and novel gene families across ecological guilds.</title>
        <authorList>
            <consortium name="Lawrence Berkeley National Laboratory"/>
            <person name="Harder C.B."/>
            <person name="Miyauchi S."/>
            <person name="Viragh M."/>
            <person name="Kuo A."/>
            <person name="Thoen E."/>
            <person name="Andreopoulos B."/>
            <person name="Lu D."/>
            <person name="Skrede I."/>
            <person name="Drula E."/>
            <person name="Henrissat B."/>
            <person name="Morin E."/>
            <person name="Kohler A."/>
            <person name="Barry K."/>
            <person name="LaButti K."/>
            <person name="Morin E."/>
            <person name="Salamov A."/>
            <person name="Lipzen A."/>
            <person name="Mereny Z."/>
            <person name="Hegedus B."/>
            <person name="Baldrian P."/>
            <person name="Stursova M."/>
            <person name="Weitz H."/>
            <person name="Taylor A."/>
            <person name="Grigoriev I.V."/>
            <person name="Nagy L.G."/>
            <person name="Martin F."/>
            <person name="Kauserud H."/>
        </authorList>
    </citation>
    <scope>NUCLEOTIDE SEQUENCE</scope>
    <source>
        <strain evidence="1">CBHHK182m</strain>
    </source>
</reference>
<accession>A0AAD7HQE3</accession>
<proteinExistence type="predicted"/>
<name>A0AAD7HQE3_9AGAR</name>
<gene>
    <name evidence="1" type="ORF">B0H16DRAFT_1472066</name>
</gene>
<keyword evidence="2" id="KW-1185">Reference proteome</keyword>
<protein>
    <submittedName>
        <fullName evidence="1">Uncharacterized protein</fullName>
    </submittedName>
</protein>
<dbReference type="EMBL" id="JARKIB010000197">
    <property type="protein sequence ID" value="KAJ7725103.1"/>
    <property type="molecule type" value="Genomic_DNA"/>
</dbReference>
<organism evidence="1 2">
    <name type="scientific">Mycena metata</name>
    <dbReference type="NCBI Taxonomy" id="1033252"/>
    <lineage>
        <taxon>Eukaryota</taxon>
        <taxon>Fungi</taxon>
        <taxon>Dikarya</taxon>
        <taxon>Basidiomycota</taxon>
        <taxon>Agaricomycotina</taxon>
        <taxon>Agaricomycetes</taxon>
        <taxon>Agaricomycetidae</taxon>
        <taxon>Agaricales</taxon>
        <taxon>Marasmiineae</taxon>
        <taxon>Mycenaceae</taxon>
        <taxon>Mycena</taxon>
    </lineage>
</organism>
<evidence type="ECO:0000313" key="1">
    <source>
        <dbReference type="EMBL" id="KAJ7725103.1"/>
    </source>
</evidence>
<dbReference type="AlphaFoldDB" id="A0AAD7HQE3"/>
<sequence>MLSHSFSVDTFRPARRVPYPSSPILRRPTSPLAPRYRRLFLFLVVWTPSTSGHRRLECSSSSPVLAASLIKTLNSPSLPSPSPLLSFSSRPSSSLKTSVGYCEVAQARKPQNASTFKSLTRRKVPRRLKISQQLGGKPLKVKILRPGSRLPGCFKSRIKTSVGGCSRLKLKTSSFKTPQDSRRRNISRFKTAQDLSWTLLKTQDAARPQASRRYRSSPGDQVVQALNFPA</sequence>
<evidence type="ECO:0000313" key="2">
    <source>
        <dbReference type="Proteomes" id="UP001215598"/>
    </source>
</evidence>